<protein>
    <submittedName>
        <fullName evidence="1">Uncharacterized protein</fullName>
    </submittedName>
</protein>
<name>D1PJ28_9FIRM</name>
<dbReference type="HOGENOM" id="CLU_3240514_0_0_9"/>
<comment type="caution">
    <text evidence="1">The sequence shown here is derived from an EMBL/GenBank/DDBJ whole genome shotgun (WGS) entry which is preliminary data.</text>
</comment>
<proteinExistence type="predicted"/>
<dbReference type="EMBL" id="ACBY02000013">
    <property type="protein sequence ID" value="EFB77188.1"/>
    <property type="molecule type" value="Genomic_DNA"/>
</dbReference>
<evidence type="ECO:0000313" key="2">
    <source>
        <dbReference type="Proteomes" id="UP000003438"/>
    </source>
</evidence>
<organism evidence="1 2">
    <name type="scientific">Subdoligranulum variabile DSM 15176</name>
    <dbReference type="NCBI Taxonomy" id="411471"/>
    <lineage>
        <taxon>Bacteria</taxon>
        <taxon>Bacillati</taxon>
        <taxon>Bacillota</taxon>
        <taxon>Clostridia</taxon>
        <taxon>Eubacteriales</taxon>
        <taxon>Oscillospiraceae</taxon>
        <taxon>Subdoligranulum</taxon>
    </lineage>
</organism>
<keyword evidence="2" id="KW-1185">Reference proteome</keyword>
<dbReference type="Proteomes" id="UP000003438">
    <property type="component" value="Unassembled WGS sequence"/>
</dbReference>
<dbReference type="STRING" id="411471.SUBVAR_04348"/>
<dbReference type="AlphaFoldDB" id="D1PJ28"/>
<evidence type="ECO:0000313" key="1">
    <source>
        <dbReference type="EMBL" id="EFB77188.1"/>
    </source>
</evidence>
<accession>D1PJ28</accession>
<sequence>MLTMESRVMGNCHARFGAGENLEERICSLRLHIPPKGLPIAIF</sequence>
<reference evidence="1" key="1">
    <citation type="submission" date="2009-12" db="EMBL/GenBank/DDBJ databases">
        <authorList>
            <person name="Weinstock G."/>
            <person name="Sodergren E."/>
            <person name="Clifton S."/>
            <person name="Fulton L."/>
            <person name="Fulton B."/>
            <person name="Courtney L."/>
            <person name="Fronick C."/>
            <person name="Harrison M."/>
            <person name="Strong C."/>
            <person name="Farmer C."/>
            <person name="Delahaunty K."/>
            <person name="Markovic C."/>
            <person name="Hall O."/>
            <person name="Minx P."/>
            <person name="Tomlinson C."/>
            <person name="Mitreva M."/>
            <person name="Nelson J."/>
            <person name="Hou S."/>
            <person name="Wollam A."/>
            <person name="Pepin K.H."/>
            <person name="Johnson M."/>
            <person name="Bhonagiri V."/>
            <person name="Nash W.E."/>
            <person name="Warren W."/>
            <person name="Chinwalla A."/>
            <person name="Mardis E.R."/>
            <person name="Wilson R.K."/>
        </authorList>
    </citation>
    <scope>NUCLEOTIDE SEQUENCE [LARGE SCALE GENOMIC DNA]</scope>
    <source>
        <strain evidence="1">DSM 15176</strain>
    </source>
</reference>
<gene>
    <name evidence="1" type="ORF">SUBVAR_04348</name>
</gene>